<gene>
    <name evidence="2" type="ORF">C7999DRAFT_17126</name>
</gene>
<name>A0AAN7CM56_9PEZI</name>
<proteinExistence type="predicted"/>
<dbReference type="Gene3D" id="3.30.460.10">
    <property type="entry name" value="Beta Polymerase, domain 2"/>
    <property type="match status" value="1"/>
</dbReference>
<dbReference type="EMBL" id="MU857730">
    <property type="protein sequence ID" value="KAK4244644.1"/>
    <property type="molecule type" value="Genomic_DNA"/>
</dbReference>
<evidence type="ECO:0000313" key="3">
    <source>
        <dbReference type="Proteomes" id="UP001303647"/>
    </source>
</evidence>
<dbReference type="InterPro" id="IPR043519">
    <property type="entry name" value="NT_sf"/>
</dbReference>
<feature type="domain" description="Polymerase nucleotidyl transferase" evidence="1">
    <location>
        <begin position="32"/>
        <end position="81"/>
    </location>
</feature>
<dbReference type="InterPro" id="IPR002934">
    <property type="entry name" value="Polymerase_NTP_transf_dom"/>
</dbReference>
<sequence>MNSSSSIQQLVPLTNMYPHHTSTIQNTIDHLFPLPSVLAALLTGSIAHGFATPESDVDMLVILTENAYAERQQSGEITFVNHELATWPGGFVDAKYTSLSFLREVAARGSEPARFALEGAVVLFNKVPVGEDGDTNALREVLSQAVRYPVEGKRECMVRFRAQLDAWRCFCNEARQKGNKYWLGLAASKLALFGGRLVLAENEVLYPYHKWFLKVLEGVKEKPNGMMESVQKLVEDPSEENVEAFYELVKDFRDWPQTTNRWGAQFMRDSELTWLSGHTPVDDL</sequence>
<dbReference type="SUPFAM" id="SSF81301">
    <property type="entry name" value="Nucleotidyltransferase"/>
    <property type="match status" value="1"/>
</dbReference>
<dbReference type="Pfam" id="PF01909">
    <property type="entry name" value="NTP_transf_2"/>
    <property type="match status" value="1"/>
</dbReference>
<accession>A0AAN7CM56</accession>
<evidence type="ECO:0000313" key="2">
    <source>
        <dbReference type="EMBL" id="KAK4244644.1"/>
    </source>
</evidence>
<reference evidence="2" key="2">
    <citation type="submission" date="2023-05" db="EMBL/GenBank/DDBJ databases">
        <authorList>
            <consortium name="Lawrence Berkeley National Laboratory"/>
            <person name="Steindorff A."/>
            <person name="Hensen N."/>
            <person name="Bonometti L."/>
            <person name="Westerberg I."/>
            <person name="Brannstrom I.O."/>
            <person name="Guillou S."/>
            <person name="Cros-Aarteil S."/>
            <person name="Calhoun S."/>
            <person name="Haridas S."/>
            <person name="Kuo A."/>
            <person name="Mondo S."/>
            <person name="Pangilinan J."/>
            <person name="Riley R."/>
            <person name="Labutti K."/>
            <person name="Andreopoulos B."/>
            <person name="Lipzen A."/>
            <person name="Chen C."/>
            <person name="Yanf M."/>
            <person name="Daum C."/>
            <person name="Ng V."/>
            <person name="Clum A."/>
            <person name="Ohm R."/>
            <person name="Martin F."/>
            <person name="Silar P."/>
            <person name="Natvig D."/>
            <person name="Lalanne C."/>
            <person name="Gautier V."/>
            <person name="Ament-Velasquez S.L."/>
            <person name="Kruys A."/>
            <person name="Hutchinson M.I."/>
            <person name="Powell A.J."/>
            <person name="Barry K."/>
            <person name="Miller A.N."/>
            <person name="Grigoriev I.V."/>
            <person name="Debuchy R."/>
            <person name="Gladieux P."/>
            <person name="Thoren M.H."/>
            <person name="Johannesson H."/>
        </authorList>
    </citation>
    <scope>NUCLEOTIDE SEQUENCE</scope>
    <source>
        <strain evidence="2">CBS 359.72</strain>
    </source>
</reference>
<evidence type="ECO:0000259" key="1">
    <source>
        <dbReference type="Pfam" id="PF01909"/>
    </source>
</evidence>
<comment type="caution">
    <text evidence="2">The sequence shown here is derived from an EMBL/GenBank/DDBJ whole genome shotgun (WGS) entry which is preliminary data.</text>
</comment>
<dbReference type="AlphaFoldDB" id="A0AAN7CM56"/>
<protein>
    <recommendedName>
        <fullName evidence="1">Polymerase nucleotidyl transferase domain-containing protein</fullName>
    </recommendedName>
</protein>
<reference evidence="2" key="1">
    <citation type="journal article" date="2023" name="Mol. Phylogenet. Evol.">
        <title>Genome-scale phylogeny and comparative genomics of the fungal order Sordariales.</title>
        <authorList>
            <person name="Hensen N."/>
            <person name="Bonometti L."/>
            <person name="Westerberg I."/>
            <person name="Brannstrom I.O."/>
            <person name="Guillou S."/>
            <person name="Cros-Aarteil S."/>
            <person name="Calhoun S."/>
            <person name="Haridas S."/>
            <person name="Kuo A."/>
            <person name="Mondo S."/>
            <person name="Pangilinan J."/>
            <person name="Riley R."/>
            <person name="LaButti K."/>
            <person name="Andreopoulos B."/>
            <person name="Lipzen A."/>
            <person name="Chen C."/>
            <person name="Yan M."/>
            <person name="Daum C."/>
            <person name="Ng V."/>
            <person name="Clum A."/>
            <person name="Steindorff A."/>
            <person name="Ohm R.A."/>
            <person name="Martin F."/>
            <person name="Silar P."/>
            <person name="Natvig D.O."/>
            <person name="Lalanne C."/>
            <person name="Gautier V."/>
            <person name="Ament-Velasquez S.L."/>
            <person name="Kruys A."/>
            <person name="Hutchinson M.I."/>
            <person name="Powell A.J."/>
            <person name="Barry K."/>
            <person name="Miller A.N."/>
            <person name="Grigoriev I.V."/>
            <person name="Debuchy R."/>
            <person name="Gladieux P."/>
            <person name="Hiltunen Thoren M."/>
            <person name="Johannesson H."/>
        </authorList>
    </citation>
    <scope>NUCLEOTIDE SEQUENCE</scope>
    <source>
        <strain evidence="2">CBS 359.72</strain>
    </source>
</reference>
<dbReference type="Proteomes" id="UP001303647">
    <property type="component" value="Unassembled WGS sequence"/>
</dbReference>
<keyword evidence="3" id="KW-1185">Reference proteome</keyword>
<dbReference type="GO" id="GO:0016779">
    <property type="term" value="F:nucleotidyltransferase activity"/>
    <property type="evidence" value="ECO:0007669"/>
    <property type="project" value="InterPro"/>
</dbReference>
<dbReference type="CDD" id="cd05403">
    <property type="entry name" value="NT_KNTase_like"/>
    <property type="match status" value="1"/>
</dbReference>
<organism evidence="2 3">
    <name type="scientific">Corynascus novoguineensis</name>
    <dbReference type="NCBI Taxonomy" id="1126955"/>
    <lineage>
        <taxon>Eukaryota</taxon>
        <taxon>Fungi</taxon>
        <taxon>Dikarya</taxon>
        <taxon>Ascomycota</taxon>
        <taxon>Pezizomycotina</taxon>
        <taxon>Sordariomycetes</taxon>
        <taxon>Sordariomycetidae</taxon>
        <taxon>Sordariales</taxon>
        <taxon>Chaetomiaceae</taxon>
        <taxon>Corynascus</taxon>
    </lineage>
</organism>